<dbReference type="GO" id="GO:0005975">
    <property type="term" value="P:carbohydrate metabolic process"/>
    <property type="evidence" value="ECO:0007669"/>
    <property type="project" value="InterPro"/>
</dbReference>
<dbReference type="PROSITE" id="PS51318">
    <property type="entry name" value="TAT"/>
    <property type="match status" value="1"/>
</dbReference>
<protein>
    <recommendedName>
        <fullName evidence="3">Alpha-L-rhamnosidase six-hairpin glycosidase domain-containing protein</fullName>
    </recommendedName>
</protein>
<dbReference type="SUPFAM" id="SSF48208">
    <property type="entry name" value="Six-hairpin glycosidases"/>
    <property type="match status" value="1"/>
</dbReference>
<dbReference type="EMBL" id="RQJO01000016">
    <property type="protein sequence ID" value="RRA98019.1"/>
    <property type="molecule type" value="Genomic_DNA"/>
</dbReference>
<evidence type="ECO:0000313" key="2">
    <source>
        <dbReference type="Proteomes" id="UP000271925"/>
    </source>
</evidence>
<dbReference type="Proteomes" id="UP000271925">
    <property type="component" value="Unassembled WGS sequence"/>
</dbReference>
<name>A0A3P1BAK6_9BACT</name>
<comment type="caution">
    <text evidence="1">The sequence shown here is derived from an EMBL/GenBank/DDBJ whole genome shotgun (WGS) entry which is preliminary data.</text>
</comment>
<dbReference type="InterPro" id="IPR006311">
    <property type="entry name" value="TAT_signal"/>
</dbReference>
<organism evidence="1 2">
    <name type="scientific">Larkinella rosea</name>
    <dbReference type="NCBI Taxonomy" id="2025312"/>
    <lineage>
        <taxon>Bacteria</taxon>
        <taxon>Pseudomonadati</taxon>
        <taxon>Bacteroidota</taxon>
        <taxon>Cytophagia</taxon>
        <taxon>Cytophagales</taxon>
        <taxon>Spirosomataceae</taxon>
        <taxon>Larkinella</taxon>
    </lineage>
</organism>
<sequence length="566" mass="62512">MRKPISRRELIKKTGALSTGLVVGPFPLTALSRAAGVGNTKLSDVNDTDLKGAITLGCETMSNVFNADDNDIPYFGSAISTVGGESYFRFSSTHTESHIPGRHLNALLNAENAIGYKIAPGVIEKHAKAAFYSYSGAIPVPLNRDKIGGSLIRFAPHNIREGFHALYALAKYRNSEEARETARKSIDFIQKTWSPESGWDKDAIEKRGVLLIESKSPRSHFVTGLGRALGPLVKYYRATGYKQALDLAIAMKDKLLRDHFYEDGSFSLERLGSHPHSITCVLSSLAQLADLTSDRPLMLRVKAFFDKGLLQISDEIGWSIENCDPASSANPDRGEVNNTGDIIETALILGKSGFPVYYQKAELMLRAHVLPSQLRDISFIKETANPTNEDAKRDVARRHRGAFGFPAPYGHKPAGFPAEISFNMDIVGGTVGSLCEAYREIASVSASGIRINLLFDFESDAIAIESPYTHPALRIRVKKPASLWVRIPAWADRNSLARSLKSASLNGDYLHFLTPPVNEFITLPFPLPIRELTLNHRTRAIRVRLKGDRVVAIDHFDADLTFFDRF</sequence>
<evidence type="ECO:0008006" key="3">
    <source>
        <dbReference type="Google" id="ProtNLM"/>
    </source>
</evidence>
<gene>
    <name evidence="1" type="ORF">EHT25_30580</name>
</gene>
<reference evidence="1 2" key="1">
    <citation type="submission" date="2018-11" db="EMBL/GenBank/DDBJ databases">
        <authorList>
            <person name="Zhou Z."/>
            <person name="Wang G."/>
        </authorList>
    </citation>
    <scope>NUCLEOTIDE SEQUENCE [LARGE SCALE GENOMIC DNA]</scope>
    <source>
        <strain evidence="1 2">KCTC52004</strain>
    </source>
</reference>
<accession>A0A3P1BAK6</accession>
<dbReference type="AlphaFoldDB" id="A0A3P1BAK6"/>
<proteinExistence type="predicted"/>
<evidence type="ECO:0000313" key="1">
    <source>
        <dbReference type="EMBL" id="RRA98019.1"/>
    </source>
</evidence>
<dbReference type="InterPro" id="IPR008928">
    <property type="entry name" value="6-hairpin_glycosidase_sf"/>
</dbReference>
<dbReference type="OrthoDB" id="2079447at2"/>
<dbReference type="RefSeq" id="WP_124879258.1">
    <property type="nucleotide sequence ID" value="NZ_RQJO01000016.1"/>
</dbReference>
<keyword evidence="2" id="KW-1185">Reference proteome</keyword>